<dbReference type="EMBL" id="CM046400">
    <property type="protein sequence ID" value="KAI8523386.1"/>
    <property type="molecule type" value="Genomic_DNA"/>
</dbReference>
<sequence>MVDFYWSLSVSVVRFGEKPQSFLFLPSKGALKAWDLLSPEFPLPMSPSIPRNKIAPQDPFVLRFLQHLVVGCVWDMWTGPPTVGISEPLPPLEPHSTQTASGTPGAVEMLRRPRNRRRGSQAEPWLRKPCQSLHLLSTMGISLFEISDIAGTNPVHGYKFLRFSESVAKGCIPSCISYTEFCKQHKAF</sequence>
<proteinExistence type="predicted"/>
<evidence type="ECO:0000313" key="2">
    <source>
        <dbReference type="Proteomes" id="UP001062846"/>
    </source>
</evidence>
<protein>
    <submittedName>
        <fullName evidence="1">Uncharacterized protein</fullName>
    </submittedName>
</protein>
<keyword evidence="2" id="KW-1185">Reference proteome</keyword>
<dbReference type="Proteomes" id="UP001062846">
    <property type="component" value="Chromosome 13"/>
</dbReference>
<comment type="caution">
    <text evidence="1">The sequence shown here is derived from an EMBL/GenBank/DDBJ whole genome shotgun (WGS) entry which is preliminary data.</text>
</comment>
<reference evidence="1" key="1">
    <citation type="submission" date="2022-02" db="EMBL/GenBank/DDBJ databases">
        <title>Plant Genome Project.</title>
        <authorList>
            <person name="Zhang R.-G."/>
        </authorList>
    </citation>
    <scope>NUCLEOTIDE SEQUENCE</scope>
    <source>
        <strain evidence="1">AT1</strain>
    </source>
</reference>
<gene>
    <name evidence="1" type="ORF">RHMOL_Rhmol13G0069200</name>
</gene>
<organism evidence="1 2">
    <name type="scientific">Rhododendron molle</name>
    <name type="common">Chinese azalea</name>
    <name type="synonym">Azalea mollis</name>
    <dbReference type="NCBI Taxonomy" id="49168"/>
    <lineage>
        <taxon>Eukaryota</taxon>
        <taxon>Viridiplantae</taxon>
        <taxon>Streptophyta</taxon>
        <taxon>Embryophyta</taxon>
        <taxon>Tracheophyta</taxon>
        <taxon>Spermatophyta</taxon>
        <taxon>Magnoliopsida</taxon>
        <taxon>eudicotyledons</taxon>
        <taxon>Gunneridae</taxon>
        <taxon>Pentapetalae</taxon>
        <taxon>asterids</taxon>
        <taxon>Ericales</taxon>
        <taxon>Ericaceae</taxon>
        <taxon>Ericoideae</taxon>
        <taxon>Rhodoreae</taxon>
        <taxon>Rhododendron</taxon>
    </lineage>
</organism>
<evidence type="ECO:0000313" key="1">
    <source>
        <dbReference type="EMBL" id="KAI8523386.1"/>
    </source>
</evidence>
<accession>A0ACC0L564</accession>
<name>A0ACC0L564_RHOML</name>